<feature type="transmembrane region" description="Helical" evidence="1">
    <location>
        <begin position="21"/>
        <end position="41"/>
    </location>
</feature>
<feature type="transmembrane region" description="Helical" evidence="1">
    <location>
        <begin position="97"/>
        <end position="118"/>
    </location>
</feature>
<name>A0AA40DX65_9PEZI</name>
<comment type="caution">
    <text evidence="2">The sequence shown here is derived from an EMBL/GenBank/DDBJ whole genome shotgun (WGS) entry which is preliminary data.</text>
</comment>
<accession>A0AA40DX65</accession>
<reference evidence="2" key="1">
    <citation type="submission" date="2023-06" db="EMBL/GenBank/DDBJ databases">
        <title>Genome-scale phylogeny and comparative genomics of the fungal order Sordariales.</title>
        <authorList>
            <consortium name="Lawrence Berkeley National Laboratory"/>
            <person name="Hensen N."/>
            <person name="Bonometti L."/>
            <person name="Westerberg I."/>
            <person name="Brannstrom I.O."/>
            <person name="Guillou S."/>
            <person name="Cros-Aarteil S."/>
            <person name="Calhoun S."/>
            <person name="Haridas S."/>
            <person name="Kuo A."/>
            <person name="Mondo S."/>
            <person name="Pangilinan J."/>
            <person name="Riley R."/>
            <person name="Labutti K."/>
            <person name="Andreopoulos B."/>
            <person name="Lipzen A."/>
            <person name="Chen C."/>
            <person name="Yanf M."/>
            <person name="Daum C."/>
            <person name="Ng V."/>
            <person name="Clum A."/>
            <person name="Steindorff A."/>
            <person name="Ohm R."/>
            <person name="Martin F."/>
            <person name="Silar P."/>
            <person name="Natvig D."/>
            <person name="Lalanne C."/>
            <person name="Gautier V."/>
            <person name="Ament-Velasquez S.L."/>
            <person name="Kruys A."/>
            <person name="Hutchinson M.I."/>
            <person name="Powell A.J."/>
            <person name="Barry K."/>
            <person name="Miller A.N."/>
            <person name="Grigoriev I.V."/>
            <person name="Debuchy R."/>
            <person name="Gladieux P."/>
            <person name="Thoren M.H."/>
            <person name="Johannesson H."/>
        </authorList>
    </citation>
    <scope>NUCLEOTIDE SEQUENCE</scope>
    <source>
        <strain evidence="2">SMH4607-1</strain>
    </source>
</reference>
<keyword evidence="1" id="KW-0472">Membrane</keyword>
<protein>
    <submittedName>
        <fullName evidence="2">Uncharacterized protein</fullName>
    </submittedName>
</protein>
<evidence type="ECO:0000313" key="3">
    <source>
        <dbReference type="Proteomes" id="UP001172102"/>
    </source>
</evidence>
<dbReference type="EMBL" id="JAUKUA010000004">
    <property type="protein sequence ID" value="KAK0716346.1"/>
    <property type="molecule type" value="Genomic_DNA"/>
</dbReference>
<dbReference type="Proteomes" id="UP001172102">
    <property type="component" value="Unassembled WGS sequence"/>
</dbReference>
<proteinExistence type="predicted"/>
<keyword evidence="3" id="KW-1185">Reference proteome</keyword>
<feature type="transmembrane region" description="Helical" evidence="1">
    <location>
        <begin position="47"/>
        <end position="69"/>
    </location>
</feature>
<evidence type="ECO:0000256" key="1">
    <source>
        <dbReference type="SAM" id="Phobius"/>
    </source>
</evidence>
<sequence>MAPEEKQSSTPRPPFNLPLSLLRHGSGLIGFGLLFGFVVPLTPYPRLALTAHIQFAVEGTMVLAAGALLNSKPFRTPRDEASDKRVVDYLGPWQRRVVYWGLAGIWVTLGSEALNAWWGTQWVLKIAHDGVGLTGDGPAGVWAERIVAAAHYPFAALLATVWPVITTVLFASN</sequence>
<dbReference type="AlphaFoldDB" id="A0AA40DX65"/>
<keyword evidence="1" id="KW-0812">Transmembrane</keyword>
<gene>
    <name evidence="2" type="ORF">B0H67DRAFT_554665</name>
</gene>
<organism evidence="2 3">
    <name type="scientific">Lasiosphaeris hirsuta</name>
    <dbReference type="NCBI Taxonomy" id="260670"/>
    <lineage>
        <taxon>Eukaryota</taxon>
        <taxon>Fungi</taxon>
        <taxon>Dikarya</taxon>
        <taxon>Ascomycota</taxon>
        <taxon>Pezizomycotina</taxon>
        <taxon>Sordariomycetes</taxon>
        <taxon>Sordariomycetidae</taxon>
        <taxon>Sordariales</taxon>
        <taxon>Lasiosphaeriaceae</taxon>
        <taxon>Lasiosphaeris</taxon>
    </lineage>
</organism>
<keyword evidence="1" id="KW-1133">Transmembrane helix</keyword>
<feature type="transmembrane region" description="Helical" evidence="1">
    <location>
        <begin position="152"/>
        <end position="171"/>
    </location>
</feature>
<evidence type="ECO:0000313" key="2">
    <source>
        <dbReference type="EMBL" id="KAK0716346.1"/>
    </source>
</evidence>